<keyword evidence="17" id="KW-1185">Reference proteome</keyword>
<evidence type="ECO:0000256" key="2">
    <source>
        <dbReference type="ARBA" id="ARBA00022536"/>
    </source>
</evidence>
<evidence type="ECO:0000259" key="14">
    <source>
        <dbReference type="PROSITE" id="PS01180"/>
    </source>
</evidence>
<protein>
    <recommendedName>
        <fullName evidence="12">Metalloendopeptidase</fullName>
        <ecNumber evidence="12">3.4.24.-</ecNumber>
    </recommendedName>
</protein>
<dbReference type="InterPro" id="IPR006026">
    <property type="entry name" value="Peptidase_Metallo"/>
</dbReference>
<proteinExistence type="predicted"/>
<keyword evidence="6 11" id="KW-0862">Zinc</keyword>
<keyword evidence="3 11" id="KW-0645">Protease</keyword>
<feature type="compositionally biased region" description="Pro residues" evidence="13">
    <location>
        <begin position="561"/>
        <end position="571"/>
    </location>
</feature>
<feature type="domain" description="CUB" evidence="14">
    <location>
        <begin position="407"/>
        <end position="528"/>
    </location>
</feature>
<evidence type="ECO:0000256" key="13">
    <source>
        <dbReference type="SAM" id="MobiDB-lite"/>
    </source>
</evidence>
<evidence type="ECO:0000256" key="11">
    <source>
        <dbReference type="PROSITE-ProRule" id="PRU01211"/>
    </source>
</evidence>
<feature type="chain" id="PRO_5035956934" description="Metalloendopeptidase" evidence="12">
    <location>
        <begin position="20"/>
        <end position="626"/>
    </location>
</feature>
<dbReference type="EMBL" id="CAJFCW020000002">
    <property type="protein sequence ID" value="CAG9098603.1"/>
    <property type="molecule type" value="Genomic_DNA"/>
</dbReference>
<dbReference type="GO" id="GO:0006508">
    <property type="term" value="P:proteolysis"/>
    <property type="evidence" value="ECO:0007669"/>
    <property type="project" value="UniProtKB-KW"/>
</dbReference>
<dbReference type="InterPro" id="IPR024079">
    <property type="entry name" value="MetalloPept_cat_dom_sf"/>
</dbReference>
<evidence type="ECO:0000259" key="15">
    <source>
        <dbReference type="PROSITE" id="PS51864"/>
    </source>
</evidence>
<evidence type="ECO:0000313" key="16">
    <source>
        <dbReference type="EMBL" id="CAD5213002.1"/>
    </source>
</evidence>
<dbReference type="PANTHER" id="PTHR10127">
    <property type="entry name" value="DISCOIDIN, CUB, EGF, LAMININ , AND ZINC METALLOPROTEASE DOMAIN CONTAINING"/>
    <property type="match status" value="1"/>
</dbReference>
<accession>A0A811KB45</accession>
<keyword evidence="4 11" id="KW-0479">Metal-binding</keyword>
<evidence type="ECO:0000256" key="5">
    <source>
        <dbReference type="ARBA" id="ARBA00022801"/>
    </source>
</evidence>
<feature type="binding site" evidence="11">
    <location>
        <position position="266"/>
    </location>
    <ligand>
        <name>Zn(2+)</name>
        <dbReference type="ChEBI" id="CHEBI:29105"/>
        <note>catalytic</note>
    </ligand>
</feature>
<dbReference type="Pfam" id="PF01549">
    <property type="entry name" value="ShK"/>
    <property type="match status" value="1"/>
</dbReference>
<dbReference type="CDD" id="cd04280">
    <property type="entry name" value="ZnMc_astacin_like"/>
    <property type="match status" value="1"/>
</dbReference>
<feature type="region of interest" description="Disordered" evidence="13">
    <location>
        <begin position="527"/>
        <end position="583"/>
    </location>
</feature>
<keyword evidence="8" id="KW-0865">Zymogen</keyword>
<dbReference type="InterPro" id="IPR035914">
    <property type="entry name" value="Sperma_CUB_dom_sf"/>
</dbReference>
<dbReference type="InterPro" id="IPR001506">
    <property type="entry name" value="Peptidase_M12A"/>
</dbReference>
<dbReference type="PROSITE" id="PS01180">
    <property type="entry name" value="CUB"/>
    <property type="match status" value="1"/>
</dbReference>
<evidence type="ECO:0000256" key="4">
    <source>
        <dbReference type="ARBA" id="ARBA00022723"/>
    </source>
</evidence>
<dbReference type="OrthoDB" id="5819035at2759"/>
<organism evidence="16 17">
    <name type="scientific">Bursaphelenchus okinawaensis</name>
    <dbReference type="NCBI Taxonomy" id="465554"/>
    <lineage>
        <taxon>Eukaryota</taxon>
        <taxon>Metazoa</taxon>
        <taxon>Ecdysozoa</taxon>
        <taxon>Nematoda</taxon>
        <taxon>Chromadorea</taxon>
        <taxon>Rhabditida</taxon>
        <taxon>Tylenchina</taxon>
        <taxon>Tylenchomorpha</taxon>
        <taxon>Aphelenchoidea</taxon>
        <taxon>Aphelenchoididae</taxon>
        <taxon>Bursaphelenchus</taxon>
    </lineage>
</organism>
<dbReference type="Pfam" id="PF01400">
    <property type="entry name" value="Astacin"/>
    <property type="match status" value="1"/>
</dbReference>
<evidence type="ECO:0000256" key="3">
    <source>
        <dbReference type="ARBA" id="ARBA00022670"/>
    </source>
</evidence>
<name>A0A811KB45_9BILA</name>
<comment type="function">
    <text evidence="1">Metalloprotease.</text>
</comment>
<evidence type="ECO:0000256" key="7">
    <source>
        <dbReference type="ARBA" id="ARBA00023049"/>
    </source>
</evidence>
<feature type="active site" evidence="11">
    <location>
        <position position="257"/>
    </location>
</feature>
<comment type="caution">
    <text evidence="10">Lacks conserved residue(s) required for the propagation of feature annotation.</text>
</comment>
<keyword evidence="5 11" id="KW-0378">Hydrolase</keyword>
<dbReference type="InterPro" id="IPR000859">
    <property type="entry name" value="CUB_dom"/>
</dbReference>
<comment type="caution">
    <text evidence="16">The sequence shown here is derived from an EMBL/GenBank/DDBJ whole genome shotgun (WGS) entry which is preliminary data.</text>
</comment>
<keyword evidence="2" id="KW-0245">EGF-like domain</keyword>
<keyword evidence="9" id="KW-1015">Disulfide bond</keyword>
<dbReference type="InterPro" id="IPR003582">
    <property type="entry name" value="ShKT_dom"/>
</dbReference>
<evidence type="ECO:0000256" key="10">
    <source>
        <dbReference type="PROSITE-ProRule" id="PRU00059"/>
    </source>
</evidence>
<keyword evidence="7 11" id="KW-0482">Metalloprotease</keyword>
<dbReference type="PANTHER" id="PTHR10127:SF831">
    <property type="entry name" value="ZINC METALLOPROTEINASE NAS-37"/>
    <property type="match status" value="1"/>
</dbReference>
<evidence type="ECO:0000256" key="8">
    <source>
        <dbReference type="ARBA" id="ARBA00023145"/>
    </source>
</evidence>
<evidence type="ECO:0000256" key="1">
    <source>
        <dbReference type="ARBA" id="ARBA00002657"/>
    </source>
</evidence>
<dbReference type="EMBL" id="CAJFDH010000002">
    <property type="protein sequence ID" value="CAD5213002.1"/>
    <property type="molecule type" value="Genomic_DNA"/>
</dbReference>
<dbReference type="PRINTS" id="PR00480">
    <property type="entry name" value="ASTACIN"/>
</dbReference>
<dbReference type="GO" id="GO:0004222">
    <property type="term" value="F:metalloendopeptidase activity"/>
    <property type="evidence" value="ECO:0007669"/>
    <property type="project" value="UniProtKB-UniRule"/>
</dbReference>
<dbReference type="SMART" id="SM00235">
    <property type="entry name" value="ZnMc"/>
    <property type="match status" value="1"/>
</dbReference>
<dbReference type="Proteomes" id="UP000614601">
    <property type="component" value="Unassembled WGS sequence"/>
</dbReference>
<dbReference type="InterPro" id="IPR034035">
    <property type="entry name" value="Astacin-like_dom"/>
</dbReference>
<dbReference type="GO" id="GO:0008270">
    <property type="term" value="F:zinc ion binding"/>
    <property type="evidence" value="ECO:0007669"/>
    <property type="project" value="UniProtKB-UniRule"/>
</dbReference>
<feature type="binding site" evidence="11">
    <location>
        <position position="256"/>
    </location>
    <ligand>
        <name>Zn(2+)</name>
        <dbReference type="ChEBI" id="CHEBI:29105"/>
        <note>catalytic</note>
    </ligand>
</feature>
<dbReference type="Gene3D" id="3.40.390.10">
    <property type="entry name" value="Collagenase (Catalytic Domain)"/>
    <property type="match status" value="1"/>
</dbReference>
<evidence type="ECO:0000256" key="9">
    <source>
        <dbReference type="ARBA" id="ARBA00023157"/>
    </source>
</evidence>
<feature type="compositionally biased region" description="Low complexity" evidence="13">
    <location>
        <begin position="572"/>
        <end position="581"/>
    </location>
</feature>
<sequence>MIQAVLCFLLAYLVDVVLGRNAHTEVMKMRAKFISETLSKPQFSLMRKSMIERLRHPPIHNDLPPLSYGMAKRVEKLQRNAEKDAELRKKTIGPNLEEANRPINDLLIQGDLLLNNYQMKAYDHRWKFEDLDRILYRKKIKPKRIILNDTKQNRGKRQILNSMEYGFPLTKWPTDTPICYTFHSSMDSWLKTLVHEATKFWQANTCLSFKENCTTEPVIRYLRAGGCYSSVGKQHQDFEQDVSLGQKCDLFGVAAHETGHALGLFHHQSREDRDDHISLVTQNIPSSWLPQYDKVDNKTATILDVHYDYGSDLHYPGYDLQNSKVLLAAKKVQYQHTMGNRRAPSFLDLKLVNQFYGCLDKCPEKPDCENGGFVNPNNCSRCICPSAFGGDLCDQRALAAFGSNGQCGAVLEAKNEFQFIHGEINPAGPKDKNNITVRQAECHYHIKARPGHQVEIKVMNITGPCTNECYYGSLEVKFEEFTWTGARLCCPTHIEDTGGVMLSEGNLATVSYYSQKGPLRAVVQYREVQSDEETNSTSTTSPSTTKLSSSTTTQPITSPTPHSPPTTPLTPRPTLAPLFPTVPTRKPPSQNCYDIAINCSFQLMYCRSVPEQMHKYCAYSCEFCEP</sequence>
<evidence type="ECO:0000256" key="12">
    <source>
        <dbReference type="RuleBase" id="RU361183"/>
    </source>
</evidence>
<comment type="cofactor">
    <cofactor evidence="11 12">
        <name>Zn(2+)</name>
        <dbReference type="ChEBI" id="CHEBI:29105"/>
    </cofactor>
    <text evidence="11 12">Binds 1 zinc ion per subunit.</text>
</comment>
<dbReference type="EC" id="3.4.24.-" evidence="12"/>
<dbReference type="SUPFAM" id="SSF55486">
    <property type="entry name" value="Metalloproteases ('zincins'), catalytic domain"/>
    <property type="match status" value="1"/>
</dbReference>
<dbReference type="PROSITE" id="PS51864">
    <property type="entry name" value="ASTACIN"/>
    <property type="match status" value="1"/>
</dbReference>
<feature type="domain" description="Peptidase M12A" evidence="15">
    <location>
        <begin position="161"/>
        <end position="363"/>
    </location>
</feature>
<feature type="binding site" evidence="11">
    <location>
        <position position="260"/>
    </location>
    <ligand>
        <name>Zn(2+)</name>
        <dbReference type="ChEBI" id="CHEBI:29105"/>
        <note>catalytic</note>
    </ligand>
</feature>
<dbReference type="SUPFAM" id="SSF49854">
    <property type="entry name" value="Spermadhesin, CUB domain"/>
    <property type="match status" value="1"/>
</dbReference>
<evidence type="ECO:0000313" key="17">
    <source>
        <dbReference type="Proteomes" id="UP000614601"/>
    </source>
</evidence>
<dbReference type="AlphaFoldDB" id="A0A811KB45"/>
<feature type="signal peptide" evidence="12">
    <location>
        <begin position="1"/>
        <end position="19"/>
    </location>
</feature>
<reference evidence="16" key="1">
    <citation type="submission" date="2020-09" db="EMBL/GenBank/DDBJ databases">
        <authorList>
            <person name="Kikuchi T."/>
        </authorList>
    </citation>
    <scope>NUCLEOTIDE SEQUENCE</scope>
    <source>
        <strain evidence="16">SH1</strain>
    </source>
</reference>
<gene>
    <name evidence="16" type="ORF">BOKJ2_LOCUS4803</name>
</gene>
<dbReference type="Proteomes" id="UP000783686">
    <property type="component" value="Unassembled WGS sequence"/>
</dbReference>
<keyword evidence="12" id="KW-0732">Signal</keyword>
<feature type="compositionally biased region" description="Low complexity" evidence="13">
    <location>
        <begin position="535"/>
        <end position="560"/>
    </location>
</feature>
<evidence type="ECO:0000256" key="6">
    <source>
        <dbReference type="ARBA" id="ARBA00022833"/>
    </source>
</evidence>